<dbReference type="Gene3D" id="2.60.40.10">
    <property type="entry name" value="Immunoglobulins"/>
    <property type="match status" value="1"/>
</dbReference>
<proteinExistence type="inferred from homology"/>
<name>S1NH34_9ENTE</name>
<dbReference type="PRINTS" id="PR00133">
    <property type="entry name" value="GLHYDRLASE3"/>
</dbReference>
<keyword evidence="3" id="KW-0812">Transmembrane</keyword>
<feature type="domain" description="Fibronectin type III-like" evidence="4">
    <location>
        <begin position="457"/>
        <end position="531"/>
    </location>
</feature>
<evidence type="ECO:0000313" key="6">
    <source>
        <dbReference type="Proteomes" id="UP000014113"/>
    </source>
</evidence>
<sequence>MKKYGKIIIPIAIIAAIIAGGAFYLHKLSQDGVLNMADVYATIQKVSVYFIPVAILIIAVLAALIIFRKKDKKFKFWLKGESTVVVLVALLLTVNTVLFGPMANLFNLRYAKLNNVQANTLKTNEETVKQIANEGTVLLKNTDNYLPLGTQTNKLNVFGWASTSPVYGGTGSGNVDTSHAANILNSLQNSGFETNKELTKFYTDYRKDRPVVGMWAQDWTLVEPSRDKYTDTMLSSAKQFSDTALVVISRVGGEGADLPTDMTAKGVTYKGNKGDFTAGQHFLELSKTEKDMVKMVTDNFKNVVVLINSANPMELGWLNDYANIKAALWMAGPGAQGFSALGKILKGEVNPSGRLVDTYVYDLTKTPTWNNFGAFAYKDSEYKFVNYAESIYVGYKFYETFYQNDEAGYQQAVQYPFGYGLSYTTFEQKMGNLQTDKNGKISVDVTVKNTGKTAGKEVVEVYFTPPYTEGGIEKASTNLLTFAKTKELAPGESQVVKVDFNQEDLASYDSQQAKAYVLDQGVYTISLKANAHESIDQKTLTIGQTLIYDKDNKRSSDKTAATNQFADFTTGEVDYLSRENHFANYQTVTARPVERTLTAKEKDGLSNVTTYKIENNQADKMPKTNQNNGLSANDLVGKAYDDKKWDQLLDQLTIKDMKNIVAYGGYQTVAAKSVDKLQTYDFDGPAGISSFFIPVKGTAFPSATMIAATWNKDLAKDRGLAVGQEAAELGISGWYGPAMNIHRSAFAGRNFEYYSEDAVLSGVMAANEIAGAKEKGVYAYMKHFALNDQETNRTNMLLTWANEQTIREIYLKPFEMAVKDGGATAAMSSFNYIGNQWAGGCSALLQNVLRDEWGFRGLVCTDYFGGYGYMDADKAIRNGNDIMLSTTGETGATVDDDESATAVKAMRTAVHNVLYTVVNSRAYQDYQPGLHLMNWQKQVLKIDAAIVVVILALQGLLVVIYMKKYRSTKTK</sequence>
<dbReference type="Pfam" id="PF00933">
    <property type="entry name" value="Glyco_hydro_3"/>
    <property type="match status" value="1"/>
</dbReference>
<dbReference type="STRING" id="1121865.OMW_01912"/>
<feature type="transmembrane region" description="Helical" evidence="3">
    <location>
        <begin position="46"/>
        <end position="67"/>
    </location>
</feature>
<dbReference type="SUPFAM" id="SSF52279">
    <property type="entry name" value="Beta-D-glucan exohydrolase, C-terminal domain"/>
    <property type="match status" value="1"/>
</dbReference>
<keyword evidence="3" id="KW-0472">Membrane</keyword>
<dbReference type="RefSeq" id="WP_016184018.1">
    <property type="nucleotide sequence ID" value="NZ_JXKI01000027.1"/>
</dbReference>
<dbReference type="GO" id="GO:0004553">
    <property type="term" value="F:hydrolase activity, hydrolyzing O-glycosyl compounds"/>
    <property type="evidence" value="ECO:0007669"/>
    <property type="project" value="InterPro"/>
</dbReference>
<dbReference type="InterPro" id="IPR036881">
    <property type="entry name" value="Glyco_hydro_3_C_sf"/>
</dbReference>
<dbReference type="AlphaFoldDB" id="S1NH34"/>
<dbReference type="SMART" id="SM01217">
    <property type="entry name" value="Fn3_like"/>
    <property type="match status" value="1"/>
</dbReference>
<dbReference type="InterPro" id="IPR013783">
    <property type="entry name" value="Ig-like_fold"/>
</dbReference>
<dbReference type="InterPro" id="IPR036962">
    <property type="entry name" value="Glyco_hydro_3_N_sf"/>
</dbReference>
<evidence type="ECO:0000313" key="5">
    <source>
        <dbReference type="EMBL" id="EOW80139.1"/>
    </source>
</evidence>
<dbReference type="Pfam" id="PF01915">
    <property type="entry name" value="Glyco_hydro_3_C"/>
    <property type="match status" value="1"/>
</dbReference>
<reference evidence="5 6" key="1">
    <citation type="submission" date="2013-03" db="EMBL/GenBank/DDBJ databases">
        <title>The Genome Sequence of Enterococcus columbae ATCC_51263 (PacBio/Illumina hybrid assembly).</title>
        <authorList>
            <consortium name="The Broad Institute Genomics Platform"/>
            <consortium name="The Broad Institute Genome Sequencing Center for Infectious Disease"/>
            <person name="Earl A."/>
            <person name="Russ C."/>
            <person name="Gilmore M."/>
            <person name="Surin D."/>
            <person name="Walker B."/>
            <person name="Young S."/>
            <person name="Zeng Q."/>
            <person name="Gargeya S."/>
            <person name="Fitzgerald M."/>
            <person name="Haas B."/>
            <person name="Abouelleil A."/>
            <person name="Allen A.W."/>
            <person name="Alvarado L."/>
            <person name="Arachchi H.M."/>
            <person name="Berlin A.M."/>
            <person name="Chapman S.B."/>
            <person name="Gainer-Dewar J."/>
            <person name="Goldberg J."/>
            <person name="Griggs A."/>
            <person name="Gujja S."/>
            <person name="Hansen M."/>
            <person name="Howarth C."/>
            <person name="Imamovic A."/>
            <person name="Ireland A."/>
            <person name="Larimer J."/>
            <person name="McCowan C."/>
            <person name="Murphy C."/>
            <person name="Pearson M."/>
            <person name="Poon T.W."/>
            <person name="Priest M."/>
            <person name="Roberts A."/>
            <person name="Saif S."/>
            <person name="Shea T."/>
            <person name="Sisk P."/>
            <person name="Sykes S."/>
            <person name="Wortman J."/>
            <person name="Nusbaum C."/>
            <person name="Birren B."/>
        </authorList>
    </citation>
    <scope>NUCLEOTIDE SEQUENCE [LARGE SCALE GENOMIC DNA]</scope>
    <source>
        <strain evidence="5 6">ATCC 51263</strain>
    </source>
</reference>
<organism evidence="5 6">
    <name type="scientific">Enterococcus columbae DSM 7374 = ATCC 51263</name>
    <dbReference type="NCBI Taxonomy" id="1121865"/>
    <lineage>
        <taxon>Bacteria</taxon>
        <taxon>Bacillati</taxon>
        <taxon>Bacillota</taxon>
        <taxon>Bacilli</taxon>
        <taxon>Lactobacillales</taxon>
        <taxon>Enterococcaceae</taxon>
        <taxon>Enterococcus</taxon>
    </lineage>
</organism>
<dbReference type="InterPro" id="IPR002772">
    <property type="entry name" value="Glyco_hydro_3_C"/>
</dbReference>
<keyword evidence="2" id="KW-0378">Hydrolase</keyword>
<keyword evidence="3" id="KW-1133">Transmembrane helix</keyword>
<keyword evidence="6" id="KW-1185">Reference proteome</keyword>
<evidence type="ECO:0000256" key="3">
    <source>
        <dbReference type="SAM" id="Phobius"/>
    </source>
</evidence>
<dbReference type="EMBL" id="ASWJ01000010">
    <property type="protein sequence ID" value="EOW80139.1"/>
    <property type="molecule type" value="Genomic_DNA"/>
</dbReference>
<accession>S1NH34</accession>
<dbReference type="InterPro" id="IPR026891">
    <property type="entry name" value="Fn3-like"/>
</dbReference>
<dbReference type="Gene3D" id="3.20.20.300">
    <property type="entry name" value="Glycoside hydrolase, family 3, N-terminal domain"/>
    <property type="match status" value="1"/>
</dbReference>
<dbReference type="GO" id="GO:0005975">
    <property type="term" value="P:carbohydrate metabolic process"/>
    <property type="evidence" value="ECO:0007669"/>
    <property type="project" value="InterPro"/>
</dbReference>
<comment type="similarity">
    <text evidence="1">Belongs to the glycosyl hydrolase 3 family.</text>
</comment>
<dbReference type="OrthoDB" id="9805821at2"/>
<comment type="caution">
    <text evidence="5">The sequence shown here is derived from an EMBL/GenBank/DDBJ whole genome shotgun (WGS) entry which is preliminary data.</text>
</comment>
<dbReference type="PANTHER" id="PTHR42715:SF10">
    <property type="entry name" value="BETA-GLUCOSIDASE"/>
    <property type="match status" value="1"/>
</dbReference>
<dbReference type="InterPro" id="IPR017853">
    <property type="entry name" value="GH"/>
</dbReference>
<gene>
    <name evidence="5" type="ORF">I568_02218</name>
</gene>
<dbReference type="SUPFAM" id="SSF51445">
    <property type="entry name" value="(Trans)glycosidases"/>
    <property type="match status" value="1"/>
</dbReference>
<feature type="transmembrane region" description="Helical" evidence="3">
    <location>
        <begin position="944"/>
        <end position="962"/>
    </location>
</feature>
<feature type="transmembrane region" description="Helical" evidence="3">
    <location>
        <begin position="7"/>
        <end position="26"/>
    </location>
</feature>
<feature type="transmembrane region" description="Helical" evidence="3">
    <location>
        <begin position="83"/>
        <end position="106"/>
    </location>
</feature>
<dbReference type="Pfam" id="PF14310">
    <property type="entry name" value="Fn3-like"/>
    <property type="match status" value="1"/>
</dbReference>
<dbReference type="Gene3D" id="3.40.50.1700">
    <property type="entry name" value="Glycoside hydrolase family 3 C-terminal domain"/>
    <property type="match status" value="1"/>
</dbReference>
<dbReference type="Proteomes" id="UP000014113">
    <property type="component" value="Unassembled WGS sequence"/>
</dbReference>
<dbReference type="InterPro" id="IPR050288">
    <property type="entry name" value="Cellulose_deg_GH3"/>
</dbReference>
<evidence type="ECO:0000256" key="2">
    <source>
        <dbReference type="ARBA" id="ARBA00022801"/>
    </source>
</evidence>
<dbReference type="InterPro" id="IPR001764">
    <property type="entry name" value="Glyco_hydro_3_N"/>
</dbReference>
<evidence type="ECO:0000259" key="4">
    <source>
        <dbReference type="SMART" id="SM01217"/>
    </source>
</evidence>
<dbReference type="eggNOG" id="COG1472">
    <property type="taxonomic scope" value="Bacteria"/>
</dbReference>
<protein>
    <recommendedName>
        <fullName evidence="4">Fibronectin type III-like domain-containing protein</fullName>
    </recommendedName>
</protein>
<dbReference type="PATRIC" id="fig|1121865.3.peg.1856"/>
<evidence type="ECO:0000256" key="1">
    <source>
        <dbReference type="ARBA" id="ARBA00005336"/>
    </source>
</evidence>
<dbReference type="PANTHER" id="PTHR42715">
    <property type="entry name" value="BETA-GLUCOSIDASE"/>
    <property type="match status" value="1"/>
</dbReference>